<evidence type="ECO:0000313" key="2">
    <source>
        <dbReference type="EMBL" id="MPC79123.1"/>
    </source>
</evidence>
<name>A0A5B7I9Z0_PORTR</name>
<feature type="region of interest" description="Disordered" evidence="1">
    <location>
        <begin position="1"/>
        <end position="31"/>
    </location>
</feature>
<dbReference type="Proteomes" id="UP000324222">
    <property type="component" value="Unassembled WGS sequence"/>
</dbReference>
<protein>
    <submittedName>
        <fullName evidence="2">Uncharacterized protein</fullName>
    </submittedName>
</protein>
<dbReference type="AlphaFoldDB" id="A0A5B7I9Z0"/>
<keyword evidence="3" id="KW-1185">Reference proteome</keyword>
<evidence type="ECO:0000256" key="1">
    <source>
        <dbReference type="SAM" id="MobiDB-lite"/>
    </source>
</evidence>
<dbReference type="EMBL" id="VSRR010050306">
    <property type="protein sequence ID" value="MPC79123.1"/>
    <property type="molecule type" value="Genomic_DNA"/>
</dbReference>
<organism evidence="2 3">
    <name type="scientific">Portunus trituberculatus</name>
    <name type="common">Swimming crab</name>
    <name type="synonym">Neptunus trituberculatus</name>
    <dbReference type="NCBI Taxonomy" id="210409"/>
    <lineage>
        <taxon>Eukaryota</taxon>
        <taxon>Metazoa</taxon>
        <taxon>Ecdysozoa</taxon>
        <taxon>Arthropoda</taxon>
        <taxon>Crustacea</taxon>
        <taxon>Multicrustacea</taxon>
        <taxon>Malacostraca</taxon>
        <taxon>Eumalacostraca</taxon>
        <taxon>Eucarida</taxon>
        <taxon>Decapoda</taxon>
        <taxon>Pleocyemata</taxon>
        <taxon>Brachyura</taxon>
        <taxon>Eubrachyura</taxon>
        <taxon>Portunoidea</taxon>
        <taxon>Portunidae</taxon>
        <taxon>Portuninae</taxon>
        <taxon>Portunus</taxon>
    </lineage>
</organism>
<accession>A0A5B7I9Z0</accession>
<sequence length="94" mass="10250">MGVAPPDPCCSGGSSASTNTPALAPHRGEGEGHAISLWPQQLAQWVEGRICRSESCTVRRHASSGQRSDSHAQRHHYSYHTCSSSWSLHFLHKT</sequence>
<comment type="caution">
    <text evidence="2">The sequence shown here is derived from an EMBL/GenBank/DDBJ whole genome shotgun (WGS) entry which is preliminary data.</text>
</comment>
<gene>
    <name evidence="2" type="ORF">E2C01_073636</name>
</gene>
<proteinExistence type="predicted"/>
<reference evidence="2 3" key="1">
    <citation type="submission" date="2019-05" db="EMBL/GenBank/DDBJ databases">
        <title>Another draft genome of Portunus trituberculatus and its Hox gene families provides insights of decapod evolution.</title>
        <authorList>
            <person name="Jeong J.-H."/>
            <person name="Song I."/>
            <person name="Kim S."/>
            <person name="Choi T."/>
            <person name="Kim D."/>
            <person name="Ryu S."/>
            <person name="Kim W."/>
        </authorList>
    </citation>
    <scope>NUCLEOTIDE SEQUENCE [LARGE SCALE GENOMIC DNA]</scope>
    <source>
        <tissue evidence="2">Muscle</tissue>
    </source>
</reference>
<feature type="compositionally biased region" description="Polar residues" evidence="1">
    <location>
        <begin position="12"/>
        <end position="21"/>
    </location>
</feature>
<evidence type="ECO:0000313" key="3">
    <source>
        <dbReference type="Proteomes" id="UP000324222"/>
    </source>
</evidence>